<accession>A0ABD5RYZ8</accession>
<protein>
    <submittedName>
        <fullName evidence="1">DUF192 domain-containing protein</fullName>
    </submittedName>
</protein>
<organism evidence="1 2">
    <name type="scientific">Halobium palmae</name>
    <dbReference type="NCBI Taxonomy" id="1776492"/>
    <lineage>
        <taxon>Archaea</taxon>
        <taxon>Methanobacteriati</taxon>
        <taxon>Methanobacteriota</taxon>
        <taxon>Stenosarchaea group</taxon>
        <taxon>Halobacteria</taxon>
        <taxon>Halobacteriales</taxon>
        <taxon>Haloferacaceae</taxon>
        <taxon>Halobium</taxon>
    </lineage>
</organism>
<keyword evidence="2" id="KW-1185">Reference proteome</keyword>
<reference evidence="1 2" key="1">
    <citation type="journal article" date="2019" name="Int. J. Syst. Evol. Microbiol.">
        <title>The Global Catalogue of Microorganisms (GCM) 10K type strain sequencing project: providing services to taxonomists for standard genome sequencing and annotation.</title>
        <authorList>
            <consortium name="The Broad Institute Genomics Platform"/>
            <consortium name="The Broad Institute Genome Sequencing Center for Infectious Disease"/>
            <person name="Wu L."/>
            <person name="Ma J."/>
        </authorList>
    </citation>
    <scope>NUCLEOTIDE SEQUENCE [LARGE SCALE GENOMIC DNA]</scope>
    <source>
        <strain evidence="1 2">NBRC 111368</strain>
    </source>
</reference>
<dbReference type="PANTHER" id="PTHR37953:SF1">
    <property type="entry name" value="UPF0127 PROTEIN MJ1496"/>
    <property type="match status" value="1"/>
</dbReference>
<dbReference type="AlphaFoldDB" id="A0ABD5RYZ8"/>
<dbReference type="Pfam" id="PF02643">
    <property type="entry name" value="DUF192"/>
    <property type="match status" value="1"/>
</dbReference>
<proteinExistence type="predicted"/>
<comment type="caution">
    <text evidence="1">The sequence shown here is derived from an EMBL/GenBank/DDBJ whole genome shotgun (WGS) entry which is preliminary data.</text>
</comment>
<dbReference type="Proteomes" id="UP001596328">
    <property type="component" value="Unassembled WGS sequence"/>
</dbReference>
<dbReference type="Gene3D" id="2.60.120.1140">
    <property type="entry name" value="Protein of unknown function DUF192"/>
    <property type="match status" value="1"/>
</dbReference>
<name>A0ABD5RYZ8_9EURY</name>
<sequence length="190" mass="21414">MAEQRDLPPILDLDDELDRIERESEVDVSDETDRIRDSLDEYAERDVERRGGESIVDDVENAVLDVRERVSGEADRQAEAVLNRLRMYRESLGERSGMVFVFEDAAPRTFWMKNTYVPLDIVFLDANGTVINVEHARPQPNATESNLDRYRSDAPAQYVVELPRGTANETVVEPGASMVVLETRANATAG</sequence>
<gene>
    <name evidence="1" type="ORF">ACFQE1_09300</name>
</gene>
<dbReference type="InterPro" id="IPR038695">
    <property type="entry name" value="Saro_0823-like_sf"/>
</dbReference>
<dbReference type="PANTHER" id="PTHR37953">
    <property type="entry name" value="UPF0127 PROTEIN MJ1496"/>
    <property type="match status" value="1"/>
</dbReference>
<dbReference type="InterPro" id="IPR003795">
    <property type="entry name" value="DUF192"/>
</dbReference>
<evidence type="ECO:0000313" key="1">
    <source>
        <dbReference type="EMBL" id="MFC6724565.1"/>
    </source>
</evidence>
<evidence type="ECO:0000313" key="2">
    <source>
        <dbReference type="Proteomes" id="UP001596328"/>
    </source>
</evidence>
<dbReference type="EMBL" id="JBHSWU010000216">
    <property type="protein sequence ID" value="MFC6724565.1"/>
    <property type="molecule type" value="Genomic_DNA"/>
</dbReference>